<protein>
    <submittedName>
        <fullName evidence="6">N-acetylmuramoyl-L-alanine amidase</fullName>
    </submittedName>
</protein>
<sequence>MDVAAASPNQRGQALSRRRLLQLAGFAGIGLAAAGACSTKPAAEPSAPPSPPMPSAAPPSTVTTVIETAPPAPVVAPAPAVVPASNLMLCRDAWQASAPRPGGTPHQLSSMTIHHTAVVLGANENAPRRLRQHQRYHQDTHGWIDIAYHLSVDRNGNIYELRDPQLVGDTATSYDPTGHFLVVCEGDFDQEEISEDQLNGAALAFAWAAEQYNIPTDRLAGHKDESGDTACPGASLYAHVTSGELQRRIDAILANGPVNLQKICGPEATAYVADIEAGIR</sequence>
<evidence type="ECO:0000313" key="6">
    <source>
        <dbReference type="EMBL" id="PEG37071.1"/>
    </source>
</evidence>
<evidence type="ECO:0000313" key="7">
    <source>
        <dbReference type="Proteomes" id="UP000220914"/>
    </source>
</evidence>
<dbReference type="SUPFAM" id="SSF55846">
    <property type="entry name" value="N-acetylmuramoyl-L-alanine amidase-like"/>
    <property type="match status" value="1"/>
</dbReference>
<dbReference type="EMBL" id="PDCP01000029">
    <property type="protein sequence ID" value="PEG37071.1"/>
    <property type="molecule type" value="Genomic_DNA"/>
</dbReference>
<dbReference type="Pfam" id="PF01510">
    <property type="entry name" value="Amidase_2"/>
    <property type="match status" value="1"/>
</dbReference>
<proteinExistence type="inferred from homology"/>
<dbReference type="Proteomes" id="UP000220914">
    <property type="component" value="Unassembled WGS sequence"/>
</dbReference>
<dbReference type="EMBL" id="BLKS01000001">
    <property type="protein sequence ID" value="GFG52093.1"/>
    <property type="molecule type" value="Genomic_DNA"/>
</dbReference>
<comment type="similarity">
    <text evidence="1">Belongs to the N-acetylmuramoyl-L-alanine amidase 2 family.</text>
</comment>
<dbReference type="PANTHER" id="PTHR11022">
    <property type="entry name" value="PEPTIDOGLYCAN RECOGNITION PROTEIN"/>
    <property type="match status" value="1"/>
</dbReference>
<dbReference type="GO" id="GO:0008270">
    <property type="term" value="F:zinc ion binding"/>
    <property type="evidence" value="ECO:0007669"/>
    <property type="project" value="InterPro"/>
</dbReference>
<dbReference type="SMART" id="SM00701">
    <property type="entry name" value="PGRP"/>
    <property type="match status" value="1"/>
</dbReference>
<feature type="domain" description="Peptidoglycan recognition protein family" evidence="4">
    <location>
        <begin position="86"/>
        <end position="226"/>
    </location>
</feature>
<feature type="domain" description="N-acetylmuramoyl-L-alanine amidase" evidence="3">
    <location>
        <begin position="96"/>
        <end position="233"/>
    </location>
</feature>
<dbReference type="OrthoDB" id="514320at2"/>
<dbReference type="SMART" id="SM00644">
    <property type="entry name" value="Ami_2"/>
    <property type="match status" value="1"/>
</dbReference>
<dbReference type="CDD" id="cd06583">
    <property type="entry name" value="PGRP"/>
    <property type="match status" value="1"/>
</dbReference>
<evidence type="ECO:0000313" key="8">
    <source>
        <dbReference type="Proteomes" id="UP000465302"/>
    </source>
</evidence>
<name>A0A2A7N0L3_MYCAG</name>
<evidence type="ECO:0000259" key="4">
    <source>
        <dbReference type="SMART" id="SM00701"/>
    </source>
</evidence>
<gene>
    <name evidence="6" type="ORF">CQY20_17090</name>
    <name evidence="5" type="ORF">MAGR_35340</name>
</gene>
<dbReference type="InterPro" id="IPR006619">
    <property type="entry name" value="PGRP_domain_met/bac"/>
</dbReference>
<feature type="region of interest" description="Disordered" evidence="2">
    <location>
        <begin position="39"/>
        <end position="62"/>
    </location>
</feature>
<reference evidence="5" key="3">
    <citation type="submission" date="2020-02" db="EMBL/GenBank/DDBJ databases">
        <authorList>
            <person name="Matsumoto Y."/>
            <person name="Motooka D."/>
            <person name="Nakamura S."/>
        </authorList>
    </citation>
    <scope>NUCLEOTIDE SEQUENCE</scope>
    <source>
        <strain evidence="5">JCM 6377</strain>
    </source>
</reference>
<accession>A0A2A7N0L3</accession>
<dbReference type="PROSITE" id="PS51318">
    <property type="entry name" value="TAT"/>
    <property type="match status" value="1"/>
</dbReference>
<dbReference type="InterPro" id="IPR006311">
    <property type="entry name" value="TAT_signal"/>
</dbReference>
<dbReference type="GO" id="GO:0008745">
    <property type="term" value="F:N-acetylmuramoyl-L-alanine amidase activity"/>
    <property type="evidence" value="ECO:0007669"/>
    <property type="project" value="InterPro"/>
</dbReference>
<reference evidence="6 7" key="1">
    <citation type="submission" date="2017-10" db="EMBL/GenBank/DDBJ databases">
        <title>The new phylogeny of genus Mycobacterium.</title>
        <authorList>
            <person name="Tortoli E."/>
            <person name="Trovato A."/>
            <person name="Cirillo D.M."/>
        </authorList>
    </citation>
    <scope>NUCLEOTIDE SEQUENCE [LARGE SCALE GENOMIC DNA]</scope>
    <source>
        <strain evidence="6 7">CCUG37673</strain>
    </source>
</reference>
<dbReference type="AlphaFoldDB" id="A0A2A7N0L3"/>
<dbReference type="InterPro" id="IPR036505">
    <property type="entry name" value="Amidase/PGRP_sf"/>
</dbReference>
<comment type="caution">
    <text evidence="6">The sequence shown here is derived from an EMBL/GenBank/DDBJ whole genome shotgun (WGS) entry which is preliminary data.</text>
</comment>
<feature type="compositionally biased region" description="Pro residues" evidence="2">
    <location>
        <begin position="46"/>
        <end position="57"/>
    </location>
</feature>
<evidence type="ECO:0000256" key="2">
    <source>
        <dbReference type="SAM" id="MobiDB-lite"/>
    </source>
</evidence>
<evidence type="ECO:0000313" key="5">
    <source>
        <dbReference type="EMBL" id="GFG52093.1"/>
    </source>
</evidence>
<dbReference type="InterPro" id="IPR002502">
    <property type="entry name" value="Amidase_domain"/>
</dbReference>
<evidence type="ECO:0000259" key="3">
    <source>
        <dbReference type="SMART" id="SM00644"/>
    </source>
</evidence>
<dbReference type="GO" id="GO:0009253">
    <property type="term" value="P:peptidoglycan catabolic process"/>
    <property type="evidence" value="ECO:0007669"/>
    <property type="project" value="InterPro"/>
</dbReference>
<keyword evidence="7" id="KW-1185">Reference proteome</keyword>
<evidence type="ECO:0000256" key="1">
    <source>
        <dbReference type="ARBA" id="ARBA00007553"/>
    </source>
</evidence>
<dbReference type="PANTHER" id="PTHR11022:SF41">
    <property type="entry name" value="PEPTIDOGLYCAN-RECOGNITION PROTEIN LC-RELATED"/>
    <property type="match status" value="1"/>
</dbReference>
<dbReference type="InterPro" id="IPR015510">
    <property type="entry name" value="PGRP"/>
</dbReference>
<dbReference type="Proteomes" id="UP000465302">
    <property type="component" value="Unassembled WGS sequence"/>
</dbReference>
<reference evidence="5 8" key="2">
    <citation type="journal article" date="2019" name="Emerg. Microbes Infect.">
        <title>Comprehensive subspecies identification of 175 nontuberculous mycobacteria species based on 7547 genomic profiles.</title>
        <authorList>
            <person name="Matsumoto Y."/>
            <person name="Kinjo T."/>
            <person name="Motooka D."/>
            <person name="Nabeya D."/>
            <person name="Jung N."/>
            <person name="Uechi K."/>
            <person name="Horii T."/>
            <person name="Iida T."/>
            <person name="Fujita J."/>
            <person name="Nakamura S."/>
        </authorList>
    </citation>
    <scope>NUCLEOTIDE SEQUENCE [LARGE SCALE GENOMIC DNA]</scope>
    <source>
        <strain evidence="5 8">JCM 6377</strain>
    </source>
</reference>
<organism evidence="6 7">
    <name type="scientific">Mycolicibacterium agri</name>
    <name type="common">Mycobacterium agri</name>
    <dbReference type="NCBI Taxonomy" id="36811"/>
    <lineage>
        <taxon>Bacteria</taxon>
        <taxon>Bacillati</taxon>
        <taxon>Actinomycetota</taxon>
        <taxon>Actinomycetes</taxon>
        <taxon>Mycobacteriales</taxon>
        <taxon>Mycobacteriaceae</taxon>
        <taxon>Mycolicibacterium</taxon>
    </lineage>
</organism>
<dbReference type="Gene3D" id="3.40.80.10">
    <property type="entry name" value="Peptidoglycan recognition protein-like"/>
    <property type="match status" value="1"/>
</dbReference>